<reference evidence="15" key="1">
    <citation type="submission" date="2025-08" db="UniProtKB">
        <authorList>
            <consortium name="RefSeq"/>
        </authorList>
    </citation>
    <scope>IDENTIFICATION</scope>
</reference>
<dbReference type="InterPro" id="IPR008984">
    <property type="entry name" value="SMAD_FHA_dom_sf"/>
</dbReference>
<evidence type="ECO:0000256" key="1">
    <source>
        <dbReference type="ARBA" id="ARBA00004245"/>
    </source>
</evidence>
<dbReference type="SMART" id="SM00129">
    <property type="entry name" value="KISc"/>
    <property type="match status" value="1"/>
</dbReference>
<dbReference type="InterPro" id="IPR032405">
    <property type="entry name" value="Kinesin_assoc"/>
</dbReference>
<dbReference type="InterPro" id="IPR000253">
    <property type="entry name" value="FHA_dom"/>
</dbReference>
<keyword evidence="3" id="KW-0493">Microtubule</keyword>
<evidence type="ECO:0000256" key="10">
    <source>
        <dbReference type="SAM" id="Coils"/>
    </source>
</evidence>
<keyword evidence="14" id="KW-1185">Reference proteome</keyword>
<dbReference type="PANTHER" id="PTHR47117">
    <property type="entry name" value="STAR-RELATED LIPID TRANSFER PROTEIN 9"/>
    <property type="match status" value="1"/>
</dbReference>
<accession>A0ABM1AEC4</accession>
<evidence type="ECO:0000313" key="14">
    <source>
        <dbReference type="Proteomes" id="UP000694888"/>
    </source>
</evidence>
<dbReference type="RefSeq" id="XP_012946062.2">
    <property type="nucleotide sequence ID" value="XM_013090608.2"/>
</dbReference>
<dbReference type="Gene3D" id="3.40.850.10">
    <property type="entry name" value="Kinesin motor domain"/>
    <property type="match status" value="1"/>
</dbReference>
<keyword evidence="6 10" id="KW-0175">Coiled coil</keyword>
<dbReference type="PROSITE" id="PS50067">
    <property type="entry name" value="KINESIN_MOTOR_2"/>
    <property type="match status" value="1"/>
</dbReference>
<dbReference type="Pfam" id="PF00225">
    <property type="entry name" value="Kinesin"/>
    <property type="match status" value="1"/>
</dbReference>
<feature type="compositionally biased region" description="Polar residues" evidence="11">
    <location>
        <begin position="152"/>
        <end position="178"/>
    </location>
</feature>
<dbReference type="Pfam" id="PF16183">
    <property type="entry name" value="Kinesin_assoc"/>
    <property type="match status" value="1"/>
</dbReference>
<dbReference type="PROSITE" id="PS50006">
    <property type="entry name" value="FHA_DOMAIN"/>
    <property type="match status" value="1"/>
</dbReference>
<feature type="coiled-coil region" evidence="10">
    <location>
        <begin position="890"/>
        <end position="965"/>
    </location>
</feature>
<keyword evidence="4 9" id="KW-0547">Nucleotide-binding</keyword>
<keyword evidence="8" id="KW-0206">Cytoskeleton</keyword>
<evidence type="ECO:0000313" key="15">
    <source>
        <dbReference type="RefSeq" id="XP_012946062.2"/>
    </source>
</evidence>
<dbReference type="GeneID" id="101859378"/>
<dbReference type="Gene3D" id="2.60.200.20">
    <property type="match status" value="1"/>
</dbReference>
<evidence type="ECO:0000256" key="6">
    <source>
        <dbReference type="ARBA" id="ARBA00023054"/>
    </source>
</evidence>
<dbReference type="CDD" id="cd22707">
    <property type="entry name" value="FHA_KIF14"/>
    <property type="match status" value="1"/>
</dbReference>
<feature type="compositionally biased region" description="Low complexity" evidence="11">
    <location>
        <begin position="79"/>
        <end position="96"/>
    </location>
</feature>
<sequence length="1101" mass="120665">MASNSPRKPVKGKRALPSVPPPESPRLRSVTFNDEIIETSIGGTQTVGKIKQDVLLHFDAPVTIGNLPAKLADKNSAQKPAQSSASVKVVPSSAVVGKENKGLAEVTATANERLSTEDAAAKVPANSNNKNSNTSATGKGKGSPRKAVRNSGPASNTSSPLGASGARNSLNNGNNTRSKPGKNLSSSSAESDSGVSSGSETHKSGVRLSQPATDNAASTGGKPVPSSSAHSQADKGPTPKPASHKVSFDLEKPAPIPAAVEEERRSTLECIDTVSQSPFRTPTSKQSRRHTLESRIFATPDCYHDVSFGTPRRMLPMIQDESMDAAEDGEDSCSIMVAVRVRPFSQRELSDSNTRCVVSMLNNETTVRSDNGSVHQFAYDFSFWSHDQGSGDFCDQALVYSRLAQPLLGKAFEGYNTCLFAYGQTGSGKSYCIMGHGAETGIIPRFCEELFARADTLASKNKVKVNVEISFFEIYNEKIHDLLAGSKEKGAKKATLKVREHPVLGPYVEGLSTYVVNSFVDVEGWITLGNKNRATAATGMNDKSSRSHSVFTIVLTQTKTESIEGQEHDHSVNSKINLVDLAGSERQSLANTSGERLREGANINKSLLTLGKVISLLSERSVTKKRKIFIPYRDSVLTWLLKESLGGNSKTAMIATVSPASQHVEETLSTLRYAQQARSIVNVVRINEDPKAKIIRQLRAEIERLRAEQGGVMTDEALASSVAEIGRLRQEMEEMSRSWQERLRQAEERKAEELQLLERAGITFKVDNRLPNLVNLNEDPQLSEMLLYVIKDGETRVGRRIDAARHDIQLTGALIADNHCVINSARGVVEVTPIGDAPTYVNGDLVSDKTVLHHGDRVILGGDHYFRFNHPIEVSKNKGDARPGSDVKDFDFAKQELHRVQEARLQAELEGELEKTRQELTQQKHGYEDKLKGLETVLNKVEQTHKEAQSTIHTLKKQNMMLEQEVLAGRKRQRQESSQPTALDEPSFAKSRILELLEAEKKQVAQRLEKLRAKRSEMSTPAQLTALHEGPANMAAGSPSSRRDLYKVALLLREANKINQYLATNLVFSREDVSDEECGGTCRTQIRVVNTRHGMFTLWPV</sequence>
<comment type="similarity">
    <text evidence="9">Belongs to the TRAFAC class myosin-kinesin ATPase superfamily. Kinesin family.</text>
</comment>
<evidence type="ECO:0000256" key="8">
    <source>
        <dbReference type="ARBA" id="ARBA00023212"/>
    </source>
</evidence>
<feature type="compositionally biased region" description="Low complexity" evidence="11">
    <location>
        <begin position="185"/>
        <end position="199"/>
    </location>
</feature>
<dbReference type="InterPro" id="IPR019821">
    <property type="entry name" value="Kinesin_motor_CS"/>
</dbReference>
<organism evidence="14 15">
    <name type="scientific">Aplysia californica</name>
    <name type="common">California sea hare</name>
    <dbReference type="NCBI Taxonomy" id="6500"/>
    <lineage>
        <taxon>Eukaryota</taxon>
        <taxon>Metazoa</taxon>
        <taxon>Spiralia</taxon>
        <taxon>Lophotrochozoa</taxon>
        <taxon>Mollusca</taxon>
        <taxon>Gastropoda</taxon>
        <taxon>Heterobranchia</taxon>
        <taxon>Euthyneura</taxon>
        <taxon>Tectipleura</taxon>
        <taxon>Aplysiida</taxon>
        <taxon>Aplysioidea</taxon>
        <taxon>Aplysiidae</taxon>
        <taxon>Aplysia</taxon>
    </lineage>
</organism>
<dbReference type="SUPFAM" id="SSF52540">
    <property type="entry name" value="P-loop containing nucleoside triphosphate hydrolases"/>
    <property type="match status" value="1"/>
</dbReference>
<dbReference type="Pfam" id="PF00498">
    <property type="entry name" value="FHA"/>
    <property type="match status" value="1"/>
</dbReference>
<dbReference type="PRINTS" id="PR00380">
    <property type="entry name" value="KINESINHEAVY"/>
</dbReference>
<evidence type="ECO:0000256" key="9">
    <source>
        <dbReference type="PROSITE-ProRule" id="PRU00283"/>
    </source>
</evidence>
<comment type="subcellular location">
    <subcellularLocation>
        <location evidence="1">Cytoplasm</location>
        <location evidence="1">Cytoskeleton</location>
    </subcellularLocation>
</comment>
<evidence type="ECO:0000256" key="11">
    <source>
        <dbReference type="SAM" id="MobiDB-lite"/>
    </source>
</evidence>
<feature type="domain" description="FHA" evidence="12">
    <location>
        <begin position="795"/>
        <end position="846"/>
    </location>
</feature>
<evidence type="ECO:0000259" key="13">
    <source>
        <dbReference type="PROSITE" id="PS50067"/>
    </source>
</evidence>
<dbReference type="Proteomes" id="UP000694888">
    <property type="component" value="Unplaced"/>
</dbReference>
<evidence type="ECO:0000256" key="7">
    <source>
        <dbReference type="ARBA" id="ARBA00023175"/>
    </source>
</evidence>
<evidence type="ECO:0000259" key="12">
    <source>
        <dbReference type="PROSITE" id="PS50006"/>
    </source>
</evidence>
<keyword evidence="2" id="KW-0963">Cytoplasm</keyword>
<proteinExistence type="inferred from homology"/>
<feature type="compositionally biased region" description="Low complexity" evidence="11">
    <location>
        <begin position="121"/>
        <end position="137"/>
    </location>
</feature>
<gene>
    <name evidence="15" type="primary">LOC101859378</name>
</gene>
<dbReference type="SUPFAM" id="SSF49879">
    <property type="entry name" value="SMAD/FHA domain"/>
    <property type="match status" value="1"/>
</dbReference>
<dbReference type="InterPro" id="IPR001752">
    <property type="entry name" value="Kinesin_motor_dom"/>
</dbReference>
<keyword evidence="7 9" id="KW-0505">Motor protein</keyword>
<feature type="region of interest" description="Disordered" evidence="11">
    <location>
        <begin position="73"/>
        <end position="252"/>
    </location>
</feature>
<evidence type="ECO:0000256" key="4">
    <source>
        <dbReference type="ARBA" id="ARBA00022741"/>
    </source>
</evidence>
<evidence type="ECO:0000256" key="2">
    <source>
        <dbReference type="ARBA" id="ARBA00022490"/>
    </source>
</evidence>
<dbReference type="PROSITE" id="PS00411">
    <property type="entry name" value="KINESIN_MOTOR_1"/>
    <property type="match status" value="1"/>
</dbReference>
<protein>
    <submittedName>
        <fullName evidence="15">Kinesin-like protein KIF14</fullName>
    </submittedName>
</protein>
<dbReference type="InterPro" id="IPR027417">
    <property type="entry name" value="P-loop_NTPase"/>
</dbReference>
<feature type="domain" description="Kinesin motor" evidence="13">
    <location>
        <begin position="334"/>
        <end position="680"/>
    </location>
</feature>
<feature type="coiled-coil region" evidence="10">
    <location>
        <begin position="729"/>
        <end position="763"/>
    </location>
</feature>
<feature type="non-terminal residue" evidence="15">
    <location>
        <position position="1101"/>
    </location>
</feature>
<evidence type="ECO:0000256" key="5">
    <source>
        <dbReference type="ARBA" id="ARBA00022840"/>
    </source>
</evidence>
<name>A0ABM1AEC4_APLCA</name>
<dbReference type="SMART" id="SM00240">
    <property type="entry name" value="FHA"/>
    <property type="match status" value="1"/>
</dbReference>
<keyword evidence="5 9" id="KW-0067">ATP-binding</keyword>
<feature type="binding site" evidence="9">
    <location>
        <begin position="423"/>
        <end position="430"/>
    </location>
    <ligand>
        <name>ATP</name>
        <dbReference type="ChEBI" id="CHEBI:30616"/>
    </ligand>
</feature>
<evidence type="ECO:0000256" key="3">
    <source>
        <dbReference type="ARBA" id="ARBA00022701"/>
    </source>
</evidence>
<feature type="region of interest" description="Disordered" evidence="11">
    <location>
        <begin position="1"/>
        <end position="27"/>
    </location>
</feature>
<dbReference type="PANTHER" id="PTHR47117:SF5">
    <property type="entry name" value="KINESIN-LIKE PROTEIN KIF14"/>
    <property type="match status" value="1"/>
</dbReference>
<dbReference type="InterPro" id="IPR036961">
    <property type="entry name" value="Kinesin_motor_dom_sf"/>
</dbReference>